<accession>A0A7N0UZU5</accession>
<evidence type="ECO:0000256" key="2">
    <source>
        <dbReference type="ARBA" id="ARBA00004173"/>
    </source>
</evidence>
<evidence type="ECO:0000256" key="8">
    <source>
        <dbReference type="ARBA" id="ARBA00022990"/>
    </source>
</evidence>
<dbReference type="PANTHER" id="PTHR21660">
    <property type="entry name" value="THIOESTERASE SUPERFAMILY MEMBER-RELATED"/>
    <property type="match status" value="1"/>
</dbReference>
<evidence type="ECO:0000259" key="19">
    <source>
        <dbReference type="Pfam" id="PF03061"/>
    </source>
</evidence>
<evidence type="ECO:0000256" key="9">
    <source>
        <dbReference type="ARBA" id="ARBA00023098"/>
    </source>
</evidence>
<evidence type="ECO:0000256" key="13">
    <source>
        <dbReference type="ARBA" id="ARBA00052976"/>
    </source>
</evidence>
<keyword evidence="11" id="KW-0206">Cytoskeleton</keyword>
<keyword evidence="6" id="KW-0963">Cytoplasm</keyword>
<dbReference type="Gene3D" id="3.10.129.10">
    <property type="entry name" value="Hotdog Thioesterase"/>
    <property type="match status" value="1"/>
</dbReference>
<evidence type="ECO:0000256" key="6">
    <source>
        <dbReference type="ARBA" id="ARBA00022490"/>
    </source>
</evidence>
<evidence type="ECO:0000256" key="5">
    <source>
        <dbReference type="ARBA" id="ARBA00008324"/>
    </source>
</evidence>
<evidence type="ECO:0000256" key="7">
    <source>
        <dbReference type="ARBA" id="ARBA00022801"/>
    </source>
</evidence>
<dbReference type="AlphaFoldDB" id="A0A7N0UZU5"/>
<dbReference type="GO" id="GO:0006629">
    <property type="term" value="P:lipid metabolic process"/>
    <property type="evidence" value="ECO:0007669"/>
    <property type="project" value="UniProtKB-KW"/>
</dbReference>
<evidence type="ECO:0000256" key="4">
    <source>
        <dbReference type="ARBA" id="ARBA00004514"/>
    </source>
</evidence>
<dbReference type="InterPro" id="IPR039298">
    <property type="entry name" value="ACOT13"/>
</dbReference>
<dbReference type="GO" id="GO:0005819">
    <property type="term" value="C:spindle"/>
    <property type="evidence" value="ECO:0007669"/>
    <property type="project" value="UniProtKB-SubCell"/>
</dbReference>
<comment type="subcellular location">
    <subcellularLocation>
        <location evidence="3">Cytoplasm</location>
        <location evidence="3">Cytoskeleton</location>
        <location evidence="3">Spindle</location>
    </subcellularLocation>
    <subcellularLocation>
        <location evidence="4">Cytoplasm</location>
        <location evidence="4">Cytosol</location>
    </subcellularLocation>
    <subcellularLocation>
        <location evidence="2">Mitochondrion</location>
    </subcellularLocation>
    <subcellularLocation>
        <location evidence="1">Nucleus</location>
    </subcellularLocation>
</comment>
<keyword evidence="9" id="KW-0443">Lipid metabolism</keyword>
<proteinExistence type="inferred from homology"/>
<keyword evidence="8" id="KW-0007">Acetylation</keyword>
<dbReference type="GO" id="GO:0005739">
    <property type="term" value="C:mitochondrion"/>
    <property type="evidence" value="ECO:0007669"/>
    <property type="project" value="UniProtKB-SubCell"/>
</dbReference>
<dbReference type="FunFam" id="3.10.129.10:FF:000021">
    <property type="entry name" value="Acyl-coenzyme A thioesterase 13"/>
    <property type="match status" value="1"/>
</dbReference>
<organism evidence="20 21">
    <name type="scientific">Kalanchoe fedtschenkoi</name>
    <name type="common">Lavender scallops</name>
    <name type="synonym">South American air plant</name>
    <dbReference type="NCBI Taxonomy" id="63787"/>
    <lineage>
        <taxon>Eukaryota</taxon>
        <taxon>Viridiplantae</taxon>
        <taxon>Streptophyta</taxon>
        <taxon>Embryophyta</taxon>
        <taxon>Tracheophyta</taxon>
        <taxon>Spermatophyta</taxon>
        <taxon>Magnoliopsida</taxon>
        <taxon>eudicotyledons</taxon>
        <taxon>Gunneridae</taxon>
        <taxon>Pentapetalae</taxon>
        <taxon>Saxifragales</taxon>
        <taxon>Crassulaceae</taxon>
        <taxon>Kalanchoe</taxon>
    </lineage>
</organism>
<dbReference type="Proteomes" id="UP000594263">
    <property type="component" value="Unplaced"/>
</dbReference>
<dbReference type="SUPFAM" id="SSF54637">
    <property type="entry name" value="Thioesterase/thiol ester dehydrase-isomerase"/>
    <property type="match status" value="1"/>
</dbReference>
<comment type="catalytic activity">
    <reaction evidence="13">
        <text>a fatty acyl-CoA + H2O = a fatty acid + CoA + H(+)</text>
        <dbReference type="Rhea" id="RHEA:16781"/>
        <dbReference type="ChEBI" id="CHEBI:15377"/>
        <dbReference type="ChEBI" id="CHEBI:15378"/>
        <dbReference type="ChEBI" id="CHEBI:28868"/>
        <dbReference type="ChEBI" id="CHEBI:57287"/>
        <dbReference type="ChEBI" id="CHEBI:77636"/>
    </reaction>
    <physiologicalReaction direction="left-to-right" evidence="13">
        <dbReference type="Rhea" id="RHEA:16782"/>
    </physiologicalReaction>
</comment>
<dbReference type="Pfam" id="PF03061">
    <property type="entry name" value="4HBT"/>
    <property type="match status" value="1"/>
</dbReference>
<evidence type="ECO:0000256" key="12">
    <source>
        <dbReference type="ARBA" id="ARBA00023242"/>
    </source>
</evidence>
<dbReference type="GO" id="GO:0047617">
    <property type="term" value="F:fatty acyl-CoA hydrolase activity"/>
    <property type="evidence" value="ECO:0007669"/>
    <property type="project" value="InterPro"/>
</dbReference>
<evidence type="ECO:0000256" key="11">
    <source>
        <dbReference type="ARBA" id="ARBA00023212"/>
    </source>
</evidence>
<dbReference type="GO" id="GO:0005829">
    <property type="term" value="C:cytosol"/>
    <property type="evidence" value="ECO:0007669"/>
    <property type="project" value="UniProtKB-SubCell"/>
</dbReference>
<dbReference type="CDD" id="cd03443">
    <property type="entry name" value="PaaI_thioesterase"/>
    <property type="match status" value="1"/>
</dbReference>
<keyword evidence="10" id="KW-0496">Mitochondrion</keyword>
<evidence type="ECO:0000256" key="14">
    <source>
        <dbReference type="ARBA" id="ARBA00058205"/>
    </source>
</evidence>
<dbReference type="InterPro" id="IPR029069">
    <property type="entry name" value="HotDog_dom_sf"/>
</dbReference>
<keyword evidence="7" id="KW-0378">Hydrolase</keyword>
<name>A0A7N0UZU5_KALFE</name>
<dbReference type="OMA" id="EGPPAWM"/>
<dbReference type="GO" id="GO:0005634">
    <property type="term" value="C:nucleus"/>
    <property type="evidence" value="ECO:0007669"/>
    <property type="project" value="UniProtKB-SubCell"/>
</dbReference>
<evidence type="ECO:0000256" key="16">
    <source>
        <dbReference type="ARBA" id="ARBA00067273"/>
    </source>
</evidence>
<evidence type="ECO:0000256" key="15">
    <source>
        <dbReference type="ARBA" id="ARBA00064709"/>
    </source>
</evidence>
<evidence type="ECO:0000256" key="3">
    <source>
        <dbReference type="ARBA" id="ARBA00004186"/>
    </source>
</evidence>
<evidence type="ECO:0000256" key="1">
    <source>
        <dbReference type="ARBA" id="ARBA00004123"/>
    </source>
</evidence>
<keyword evidence="12" id="KW-0539">Nucleus</keyword>
<dbReference type="EnsemblPlants" id="Kaladp0092s0153.1.v1.1">
    <property type="protein sequence ID" value="Kaladp0092s0153.1.v1.1"/>
    <property type="gene ID" value="Kaladp0092s0153.v1.1"/>
</dbReference>
<sequence>MEGEDKTLQRAIRWLLQLASTGKDLENRTLTGLKVLEAQKGSVLCSYTVPIEASDKDGYWHVGAIATLADDVGAAAIYSAAGHVKPSVDFSISFYSQVQLHEEVEVEAKVVGVTGRLASVMVEVRRKHNGELVALGKQWMTEAAPKINKEKIHFIKKSKL</sequence>
<reference evidence="20" key="1">
    <citation type="submission" date="2021-01" db="UniProtKB">
        <authorList>
            <consortium name="EnsemblPlants"/>
        </authorList>
    </citation>
    <scope>IDENTIFICATION</scope>
</reference>
<dbReference type="Gramene" id="Kaladp0092s0153.1.v1.1">
    <property type="protein sequence ID" value="Kaladp0092s0153.1.v1.1"/>
    <property type="gene ID" value="Kaladp0092s0153.v1.1"/>
</dbReference>
<evidence type="ECO:0000313" key="21">
    <source>
        <dbReference type="Proteomes" id="UP000594263"/>
    </source>
</evidence>
<dbReference type="PANTHER" id="PTHR21660:SF1">
    <property type="entry name" value="ACYL-COENZYME A THIOESTERASE 13"/>
    <property type="match status" value="1"/>
</dbReference>
<comment type="subunit">
    <text evidence="15">Homotetramer. Interacts with PCTP.</text>
</comment>
<comment type="function">
    <text evidence="14">Catalyzes the hydrolysis of acyl-CoAs into free fatty acids and coenzyme A (CoASH), regulating their respective intracellular levels. Has acyl-CoA thioesterase activity towards medium (C12) and long-chain (C18) fatty acyl-CoA substrates. Can also hydrolyze 3-hydroxyphenylacetyl-CoA and 3,4-dihydroxyphenylacetyl-CoA (in vitro). May play a role in controlling adaptive thermogenesis.</text>
</comment>
<evidence type="ECO:0000256" key="10">
    <source>
        <dbReference type="ARBA" id="ARBA00023128"/>
    </source>
</evidence>
<protein>
    <recommendedName>
        <fullName evidence="16">Acyl-coenzyme A thioesterase 13</fullName>
    </recommendedName>
    <alternativeName>
        <fullName evidence="17">Hotdog-fold thioesterase superfamily member 2</fullName>
    </alternativeName>
    <alternativeName>
        <fullName evidence="18">Thioesterase superfamily member 2</fullName>
    </alternativeName>
</protein>
<evidence type="ECO:0000313" key="20">
    <source>
        <dbReference type="EnsemblPlants" id="Kaladp0092s0153.1.v1.1"/>
    </source>
</evidence>
<evidence type="ECO:0000256" key="17">
    <source>
        <dbReference type="ARBA" id="ARBA00081533"/>
    </source>
</evidence>
<comment type="similarity">
    <text evidence="5">Belongs to the thioesterase PaaI family.</text>
</comment>
<feature type="domain" description="Thioesterase" evidence="19">
    <location>
        <begin position="58"/>
        <end position="131"/>
    </location>
</feature>
<dbReference type="InterPro" id="IPR006683">
    <property type="entry name" value="Thioestr_dom"/>
</dbReference>
<keyword evidence="21" id="KW-1185">Reference proteome</keyword>
<evidence type="ECO:0000256" key="18">
    <source>
        <dbReference type="ARBA" id="ARBA00083956"/>
    </source>
</evidence>